<sequence length="150" mass="16890">MSDCIINICSNYWAPLNYALMIARLPGICTTMSLEMAPTSQTEYISTFVYPSFVLEKGLTLTDGGCDTWSLLESIFDEALITDDTCIASRRKRIFSRISKRVIKYFALTRGTLYPLFVEECSSQGRVTKKYTYFTVANSHSMGKKGCLPV</sequence>
<name>A0A1I9G035_BRUMA</name>
<dbReference type="EMBL" id="LN856451">
    <property type="protein sequence ID" value="CDP91594.1"/>
    <property type="molecule type" value="Genomic_DNA"/>
</dbReference>
<reference evidence="1" key="1">
    <citation type="journal article" date="2007" name="Science">
        <title>Draft genome of the filarial nematode parasite Brugia malayi.</title>
        <authorList>
            <person name="Ghedin E."/>
            <person name="Wang S."/>
            <person name="Spiro D."/>
            <person name="Caler E."/>
            <person name="Zhao Q."/>
            <person name="Crabtree J."/>
            <person name="Allen J.E."/>
            <person name="Delcher A.L."/>
            <person name="Guiliano D.B."/>
            <person name="Miranda-Saavedra D."/>
            <person name="Angiuoli S.V."/>
            <person name="Creasy T."/>
            <person name="Amedeo P."/>
            <person name="Haas B."/>
            <person name="El-Sayed N.M."/>
            <person name="Wortman J.R."/>
            <person name="Feldblyum T."/>
            <person name="Tallon L."/>
            <person name="Schatz M."/>
            <person name="Shumway M."/>
            <person name="Koo H."/>
            <person name="Salzberg S.L."/>
            <person name="Schobel S."/>
            <person name="Pertea M."/>
            <person name="Pop M."/>
            <person name="White O."/>
            <person name="Barton G.J."/>
            <person name="Carlow C.K."/>
            <person name="Crawford M.J."/>
            <person name="Daub J."/>
            <person name="Dimmic M.W."/>
            <person name="Estes C.F."/>
            <person name="Foster J.M."/>
            <person name="Ganatra M."/>
            <person name="Gregory W.F."/>
            <person name="Johnson N.M."/>
            <person name="Jin J."/>
            <person name="Komuniecki R."/>
            <person name="Korf I."/>
            <person name="Kumar S."/>
            <person name="Laney S."/>
            <person name="Li B.W."/>
            <person name="Li W."/>
            <person name="Lindblom T.H."/>
            <person name="Lustigman S."/>
            <person name="Ma D."/>
            <person name="Maina C.V."/>
            <person name="Martin D.M."/>
            <person name="McCarter J.P."/>
            <person name="McReynolds L."/>
            <person name="Mitreva M."/>
            <person name="Nutman T.B."/>
            <person name="Parkinson J."/>
            <person name="Peregrin-Alvarez J.M."/>
            <person name="Poole C."/>
            <person name="Ren Q."/>
            <person name="Saunders L."/>
            <person name="Sluder A.E."/>
            <person name="Smith K."/>
            <person name="Stanke M."/>
            <person name="Unnasch T.R."/>
            <person name="Ware J."/>
            <person name="Wei A.D."/>
            <person name="Weil G."/>
            <person name="Williams D.J."/>
            <person name="Zhang Y."/>
            <person name="Williams S.A."/>
            <person name="Fraser-Liggett C."/>
            <person name="Slatko B."/>
            <person name="Blaxter M.L."/>
            <person name="Scott A.L."/>
        </authorList>
    </citation>
    <scope>NUCLEOTIDE SEQUENCE</scope>
    <source>
        <strain evidence="1">FR3</strain>
    </source>
</reference>
<organism evidence="1">
    <name type="scientific">Brugia malayi</name>
    <name type="common">Filarial nematode worm</name>
    <dbReference type="NCBI Taxonomy" id="6279"/>
    <lineage>
        <taxon>Eukaryota</taxon>
        <taxon>Metazoa</taxon>
        <taxon>Ecdysozoa</taxon>
        <taxon>Nematoda</taxon>
        <taxon>Chromadorea</taxon>
        <taxon>Rhabditida</taxon>
        <taxon>Spirurina</taxon>
        <taxon>Spiruromorpha</taxon>
        <taxon>Filarioidea</taxon>
        <taxon>Onchocercidae</taxon>
        <taxon>Brugia</taxon>
    </lineage>
</organism>
<reference evidence="1" key="2">
    <citation type="submission" date="2012-12" db="EMBL/GenBank/DDBJ databases">
        <authorList>
            <consortium name="WormBase Consortium"/>
            <person name="Ghedin E."/>
            <person name="Paulini M."/>
        </authorList>
    </citation>
    <scope>NUCLEOTIDE SEQUENCE</scope>
    <source>
        <strain evidence="1">FR3</strain>
    </source>
</reference>
<protein>
    <submittedName>
        <fullName evidence="1">Bm8581, isoform b</fullName>
    </submittedName>
</protein>
<proteinExistence type="predicted"/>
<accession>A0A1I9G035</accession>
<dbReference type="AlphaFoldDB" id="A0A1I9G035"/>
<gene>
    <name evidence="1" type="primary">Bm8581</name>
    <name evidence="1" type="ORF">BM_Bm8581</name>
</gene>
<evidence type="ECO:0000313" key="1">
    <source>
        <dbReference type="EMBL" id="CDP91594.1"/>
    </source>
</evidence>